<dbReference type="PANTHER" id="PTHR17583:SF0">
    <property type="entry name" value="PHOSPHOINOSITIDE 3-KINASE REGULATORY SUBUNIT 4"/>
    <property type="match status" value="1"/>
</dbReference>
<evidence type="ECO:0000313" key="5">
    <source>
        <dbReference type="Proteomes" id="UP000001542"/>
    </source>
</evidence>
<dbReference type="InterPro" id="IPR008271">
    <property type="entry name" value="Ser/Thr_kinase_AS"/>
</dbReference>
<dbReference type="PANTHER" id="PTHR17583">
    <property type="entry name" value="PHOSPHOINOSITIDE 3-KINASE REGULATORY SUBUNIT 4"/>
    <property type="match status" value="1"/>
</dbReference>
<evidence type="ECO:0000259" key="3">
    <source>
        <dbReference type="PROSITE" id="PS50011"/>
    </source>
</evidence>
<reference evidence="4" key="2">
    <citation type="journal article" date="2007" name="Science">
        <title>Draft genome sequence of the sexually transmitted pathogen Trichomonas vaginalis.</title>
        <authorList>
            <person name="Carlton J.M."/>
            <person name="Hirt R.P."/>
            <person name="Silva J.C."/>
            <person name="Delcher A.L."/>
            <person name="Schatz M."/>
            <person name="Zhao Q."/>
            <person name="Wortman J.R."/>
            <person name="Bidwell S.L."/>
            <person name="Alsmark U.C.M."/>
            <person name="Besteiro S."/>
            <person name="Sicheritz-Ponten T."/>
            <person name="Noel C.J."/>
            <person name="Dacks J.B."/>
            <person name="Foster P.G."/>
            <person name="Simillion C."/>
            <person name="Van de Peer Y."/>
            <person name="Miranda-Saavedra D."/>
            <person name="Barton G.J."/>
            <person name="Westrop G.D."/>
            <person name="Mueller S."/>
            <person name="Dessi D."/>
            <person name="Fiori P.L."/>
            <person name="Ren Q."/>
            <person name="Paulsen I."/>
            <person name="Zhang H."/>
            <person name="Bastida-Corcuera F.D."/>
            <person name="Simoes-Barbosa A."/>
            <person name="Brown M.T."/>
            <person name="Hayes R.D."/>
            <person name="Mukherjee M."/>
            <person name="Okumura C.Y."/>
            <person name="Schneider R."/>
            <person name="Smith A.J."/>
            <person name="Vanacova S."/>
            <person name="Villalvazo M."/>
            <person name="Haas B.J."/>
            <person name="Pertea M."/>
            <person name="Feldblyum T.V."/>
            <person name="Utterback T.R."/>
            <person name="Shu C.L."/>
            <person name="Osoegawa K."/>
            <person name="de Jong P.J."/>
            <person name="Hrdy I."/>
            <person name="Horvathova L."/>
            <person name="Zubacova Z."/>
            <person name="Dolezal P."/>
            <person name="Malik S.B."/>
            <person name="Logsdon J.M. Jr."/>
            <person name="Henze K."/>
            <person name="Gupta A."/>
            <person name="Wang C.C."/>
            <person name="Dunne R.L."/>
            <person name="Upcroft J.A."/>
            <person name="Upcroft P."/>
            <person name="White O."/>
            <person name="Salzberg S.L."/>
            <person name="Tang P."/>
            <person name="Chiu C.-H."/>
            <person name="Lee Y.-S."/>
            <person name="Embley T.M."/>
            <person name="Coombs G.H."/>
            <person name="Mottram J.C."/>
            <person name="Tachezy J."/>
            <person name="Fraser-Liggett C.M."/>
            <person name="Johnson P.J."/>
        </authorList>
    </citation>
    <scope>NUCLEOTIDE SEQUENCE [LARGE SCALE GENOMIC DNA]</scope>
    <source>
        <strain evidence="4">G3</strain>
    </source>
</reference>
<dbReference type="GO" id="GO:0004674">
    <property type="term" value="F:protein serine/threonine kinase activity"/>
    <property type="evidence" value="ECO:0000318"/>
    <property type="project" value="GO_Central"/>
</dbReference>
<accession>A2EV55</accession>
<dbReference type="GO" id="GO:0000425">
    <property type="term" value="P:pexophagy"/>
    <property type="evidence" value="ECO:0000318"/>
    <property type="project" value="GO_Central"/>
</dbReference>
<sequence length="952" mass="107587">MFKKIGITDYKHLESGTFFMVFQGKIQNSNVVLKAYEYTAEIISLEEAKRSLDFFTKLEEYSLNLPGIVKYTDLKCEGTTAFLIRPKFQTSLEDLLVFQEPPITMVEKQWIAYQVCIILLRLHQSGLYHSDLKPSNIFVSDSFFTYVTDLAPYKPETISPNRMNLYYHFFTTSSTSGYYLAPERFTNEQKKIDMKAADLFSLGCVLYFIFSDGKHLFDVMSGLKYGCGEDTISDKLSKVADEKMRNLIKSLISLDITKRLEAENMILQSFSEQMKVLFDMFRSFSLNNDFDANTDAEKLLDVAKLGDDDYKIIVIDYMNDIIQRDLFTSNFYVFFDAYTQIVKPIPDDFKVIRCIPTLSLLIEKYDSPSLHSRVLQVIYEMLSTIHSVPREFRGIFASFLNPLLEKASNRSERTRDIIASFLPKYACELERLTPMTYERIAIDFSFITTTDNINVFTIFTESLIAQSSHGIRLLNTFLFSLLSMFNFTEESFKIITMKVFVAFYENSAPNEIRFFSEQCNESILPVCQDLLSRNISNGLLIAILDLLDVAFSRGMAEKTYGYALLPKFNELSSSTDTEVRYKTRKLMYMFPRPITATLFTDPGQFIDMSYKNSKAVRKNIYTSPGNVVTCPIVKPNFCRVFRRDNQPINFIDGIGTTDNYVVLLGDNKIMYLNTKDTNTMDIDLNRTKLLKNKATAMAALENSLVVGHDNGEIYLIDHKLFQKTLIETGNAPVKSILALNDTNFIAGFNDGMISLIDTRENNSKNTFSFTGINDISVLSHVYGVENVAAIGFGEGVVSLFDARVMKPVWLSTCPPVNHLVHLESPSNGCSFCVVSDSSAYVITEPTHTSLSSIPVTNVVAAPYKGAAIVCSNNGALLMHTSQCFDLYDNGVYPVGTPRHDCPLTPHTAKLTSMCVHKSALITGDEAGFINFCKLARRRQSSGSGDPVTEQDE</sequence>
<keyword evidence="4" id="KW-0418">Kinase</keyword>
<dbReference type="SUPFAM" id="SSF56112">
    <property type="entry name" value="Protein kinase-like (PK-like)"/>
    <property type="match status" value="1"/>
</dbReference>
<dbReference type="VEuPathDB" id="TrichDB:TVAGG3_0935820"/>
<keyword evidence="5" id="KW-1185">Reference proteome</keyword>
<dbReference type="GO" id="GO:0034271">
    <property type="term" value="C:phosphatidylinositol 3-kinase complex, class III, type I"/>
    <property type="evidence" value="ECO:0000318"/>
    <property type="project" value="GO_Central"/>
</dbReference>
<dbReference type="InterPro" id="IPR036322">
    <property type="entry name" value="WD40_repeat_dom_sf"/>
</dbReference>
<dbReference type="OrthoDB" id="242910at2759"/>
<dbReference type="InterPro" id="IPR016024">
    <property type="entry name" value="ARM-type_fold"/>
</dbReference>
<keyword evidence="4" id="KW-0808">Transferase</keyword>
<dbReference type="RefSeq" id="XP_001315661.1">
    <property type="nucleotide sequence ID" value="XM_001315626.1"/>
</dbReference>
<dbReference type="SMART" id="SM00220">
    <property type="entry name" value="S_TKc"/>
    <property type="match status" value="1"/>
</dbReference>
<dbReference type="GO" id="GO:0006623">
    <property type="term" value="P:protein targeting to vacuole"/>
    <property type="evidence" value="ECO:0000318"/>
    <property type="project" value="GO_Central"/>
</dbReference>
<dbReference type="SMR" id="A2EV55"/>
<dbReference type="Gene3D" id="1.10.510.10">
    <property type="entry name" value="Transferase(Phosphotransferase) domain 1"/>
    <property type="match status" value="1"/>
</dbReference>
<dbReference type="InParanoid" id="A2EV55"/>
<dbReference type="PROSITE" id="PS00108">
    <property type="entry name" value="PROTEIN_KINASE_ST"/>
    <property type="match status" value="1"/>
</dbReference>
<dbReference type="EMBL" id="DS113504">
    <property type="protein sequence ID" value="EAY03438.1"/>
    <property type="molecule type" value="Genomic_DNA"/>
</dbReference>
<dbReference type="AlphaFoldDB" id="A2EV55"/>
<protein>
    <submittedName>
        <fullName evidence="4">TKL family protein kinase</fullName>
    </submittedName>
</protein>
<dbReference type="VEuPathDB" id="TrichDB:TVAG_412420"/>
<dbReference type="GO" id="GO:0005770">
    <property type="term" value="C:late endosome"/>
    <property type="evidence" value="ECO:0000318"/>
    <property type="project" value="GO_Central"/>
</dbReference>
<dbReference type="SUPFAM" id="SSF48371">
    <property type="entry name" value="ARM repeat"/>
    <property type="match status" value="1"/>
</dbReference>
<evidence type="ECO:0000256" key="2">
    <source>
        <dbReference type="ARBA" id="ARBA00022741"/>
    </source>
</evidence>
<evidence type="ECO:0000313" key="4">
    <source>
        <dbReference type="EMBL" id="EAY03438.1"/>
    </source>
</evidence>
<dbReference type="Pfam" id="PF00069">
    <property type="entry name" value="Pkinase"/>
    <property type="match status" value="1"/>
</dbReference>
<dbReference type="Gene3D" id="2.130.10.10">
    <property type="entry name" value="YVTN repeat-like/Quinoprotein amine dehydrogenase"/>
    <property type="match status" value="1"/>
</dbReference>
<dbReference type="GO" id="GO:0005524">
    <property type="term" value="F:ATP binding"/>
    <property type="evidence" value="ECO:0007669"/>
    <property type="project" value="InterPro"/>
</dbReference>
<dbReference type="InterPro" id="IPR011009">
    <property type="entry name" value="Kinase-like_dom_sf"/>
</dbReference>
<dbReference type="InterPro" id="IPR000719">
    <property type="entry name" value="Prot_kinase_dom"/>
</dbReference>
<evidence type="ECO:0000256" key="1">
    <source>
        <dbReference type="ARBA" id="ARBA00022574"/>
    </source>
</evidence>
<dbReference type="eggNOG" id="KOG1240">
    <property type="taxonomic scope" value="Eukaryota"/>
</dbReference>
<proteinExistence type="predicted"/>
<dbReference type="SUPFAM" id="SSF50978">
    <property type="entry name" value="WD40 repeat-like"/>
    <property type="match status" value="1"/>
</dbReference>
<dbReference type="GO" id="GO:0045324">
    <property type="term" value="P:late endosome to vacuole transport"/>
    <property type="evidence" value="ECO:0000318"/>
    <property type="project" value="GO_Central"/>
</dbReference>
<keyword evidence="1" id="KW-0853">WD repeat</keyword>
<dbReference type="STRING" id="5722.A2EV55"/>
<dbReference type="GO" id="GO:0071561">
    <property type="term" value="C:nucleus-vacuole junction"/>
    <property type="evidence" value="ECO:0000318"/>
    <property type="project" value="GO_Central"/>
</dbReference>
<dbReference type="PROSITE" id="PS50011">
    <property type="entry name" value="PROTEIN_KINASE_DOM"/>
    <property type="match status" value="1"/>
</dbReference>
<name>A2EV55_TRIV3</name>
<feature type="domain" description="Protein kinase" evidence="3">
    <location>
        <begin position="7"/>
        <end position="271"/>
    </location>
</feature>
<dbReference type="Proteomes" id="UP000001542">
    <property type="component" value="Unassembled WGS sequence"/>
</dbReference>
<reference evidence="4" key="1">
    <citation type="submission" date="2006-10" db="EMBL/GenBank/DDBJ databases">
        <authorList>
            <person name="Amadeo P."/>
            <person name="Zhao Q."/>
            <person name="Wortman J."/>
            <person name="Fraser-Liggett C."/>
            <person name="Carlton J."/>
        </authorList>
    </citation>
    <scope>NUCLEOTIDE SEQUENCE</scope>
    <source>
        <strain evidence="4">G3</strain>
    </source>
</reference>
<organism evidence="4 5">
    <name type="scientific">Trichomonas vaginalis (strain ATCC PRA-98 / G3)</name>
    <dbReference type="NCBI Taxonomy" id="412133"/>
    <lineage>
        <taxon>Eukaryota</taxon>
        <taxon>Metamonada</taxon>
        <taxon>Parabasalia</taxon>
        <taxon>Trichomonadida</taxon>
        <taxon>Trichomonadidae</taxon>
        <taxon>Trichomonas</taxon>
    </lineage>
</organism>
<dbReference type="InterPro" id="IPR015943">
    <property type="entry name" value="WD40/YVTN_repeat-like_dom_sf"/>
</dbReference>
<dbReference type="KEGG" id="tva:4761284"/>
<dbReference type="GO" id="GO:0034272">
    <property type="term" value="C:phosphatidylinositol 3-kinase complex, class III, type II"/>
    <property type="evidence" value="ECO:0000318"/>
    <property type="project" value="GO_Central"/>
</dbReference>
<keyword evidence="2" id="KW-0547">Nucleotide-binding</keyword>
<gene>
    <name evidence="4" type="ORF">TVAG_412420</name>
</gene>
<dbReference type="InterPro" id="IPR045162">
    <property type="entry name" value="Vps15-like"/>
</dbReference>